<comment type="similarity">
    <text evidence="10">Belongs to the methyl-accepting chemotaxis (MCP) protein family.</text>
</comment>
<keyword evidence="17" id="KW-1185">Reference proteome</keyword>
<dbReference type="Pfam" id="PF00672">
    <property type="entry name" value="HAMP"/>
    <property type="match status" value="1"/>
</dbReference>
<evidence type="ECO:0000256" key="12">
    <source>
        <dbReference type="SAM" id="Phobius"/>
    </source>
</evidence>
<dbReference type="CDD" id="cd11386">
    <property type="entry name" value="MCP_signal"/>
    <property type="match status" value="1"/>
</dbReference>
<evidence type="ECO:0000256" key="3">
    <source>
        <dbReference type="ARBA" id="ARBA00022481"/>
    </source>
</evidence>
<dbReference type="Pfam" id="PF00015">
    <property type="entry name" value="MCPsignal"/>
    <property type="match status" value="1"/>
</dbReference>
<evidence type="ECO:0000256" key="6">
    <source>
        <dbReference type="ARBA" id="ARBA00022692"/>
    </source>
</evidence>
<evidence type="ECO:0000256" key="4">
    <source>
        <dbReference type="ARBA" id="ARBA00022500"/>
    </source>
</evidence>
<evidence type="ECO:0000256" key="11">
    <source>
        <dbReference type="PROSITE-ProRule" id="PRU00284"/>
    </source>
</evidence>
<dbReference type="AlphaFoldDB" id="A0A917JUL6"/>
<feature type="domain" description="Methyl-accepting transducer" evidence="13">
    <location>
        <begin position="364"/>
        <end position="600"/>
    </location>
</feature>
<keyword evidence="6 12" id="KW-0812">Transmembrane</keyword>
<evidence type="ECO:0000256" key="1">
    <source>
        <dbReference type="ARBA" id="ARBA00004429"/>
    </source>
</evidence>
<comment type="caution">
    <text evidence="16">The sequence shown here is derived from an EMBL/GenBank/DDBJ whole genome shotgun (WGS) entry which is preliminary data.</text>
</comment>
<evidence type="ECO:0000259" key="14">
    <source>
        <dbReference type="PROSITE" id="PS50192"/>
    </source>
</evidence>
<dbReference type="PANTHER" id="PTHR32089">
    <property type="entry name" value="METHYL-ACCEPTING CHEMOTAXIS PROTEIN MCPB"/>
    <property type="match status" value="1"/>
</dbReference>
<gene>
    <name evidence="16" type="ORF">GCM10009332_19350</name>
</gene>
<dbReference type="PROSITE" id="PS50885">
    <property type="entry name" value="HAMP"/>
    <property type="match status" value="1"/>
</dbReference>
<keyword evidence="2" id="KW-1003">Cell membrane</keyword>
<keyword evidence="3" id="KW-0488">Methylation</keyword>
<name>A0A917JUL6_9GAMM</name>
<evidence type="ECO:0000256" key="7">
    <source>
        <dbReference type="ARBA" id="ARBA00022989"/>
    </source>
</evidence>
<evidence type="ECO:0000313" key="17">
    <source>
        <dbReference type="Proteomes" id="UP000613743"/>
    </source>
</evidence>
<accession>A0A917JUL6</accession>
<comment type="subcellular location">
    <subcellularLocation>
        <location evidence="1">Cell inner membrane</location>
        <topology evidence="1">Multi-pass membrane protein</topology>
    </subcellularLocation>
</comment>
<evidence type="ECO:0000256" key="8">
    <source>
        <dbReference type="ARBA" id="ARBA00023136"/>
    </source>
</evidence>
<evidence type="ECO:0000256" key="10">
    <source>
        <dbReference type="ARBA" id="ARBA00029447"/>
    </source>
</evidence>
<dbReference type="PROSITE" id="PS50111">
    <property type="entry name" value="CHEMOTAXIS_TRANSDUC_2"/>
    <property type="match status" value="1"/>
</dbReference>
<keyword evidence="5" id="KW-0997">Cell inner membrane</keyword>
<evidence type="ECO:0000259" key="13">
    <source>
        <dbReference type="PROSITE" id="PS50111"/>
    </source>
</evidence>
<feature type="domain" description="T-SNARE coiled-coil homology" evidence="14">
    <location>
        <begin position="551"/>
        <end position="613"/>
    </location>
</feature>
<feature type="domain" description="HAMP" evidence="15">
    <location>
        <begin position="305"/>
        <end position="359"/>
    </location>
</feature>
<dbReference type="InterPro" id="IPR004089">
    <property type="entry name" value="MCPsignal_dom"/>
</dbReference>
<dbReference type="FunFam" id="1.10.287.950:FF:000001">
    <property type="entry name" value="Methyl-accepting chemotaxis sensory transducer"/>
    <property type="match status" value="1"/>
</dbReference>
<keyword evidence="4" id="KW-0145">Chemotaxis</keyword>
<evidence type="ECO:0000259" key="15">
    <source>
        <dbReference type="PROSITE" id="PS50885"/>
    </source>
</evidence>
<keyword evidence="7 12" id="KW-1133">Transmembrane helix</keyword>
<dbReference type="PANTHER" id="PTHR32089:SF39">
    <property type="entry name" value="METHYL-ACCEPTING CHEMOTAXIS PROTEIN HLYB"/>
    <property type="match status" value="1"/>
</dbReference>
<dbReference type="RefSeq" id="WP_188920302.1">
    <property type="nucleotide sequence ID" value="NZ_BMPZ01000004.1"/>
</dbReference>
<dbReference type="GO" id="GO:0007165">
    <property type="term" value="P:signal transduction"/>
    <property type="evidence" value="ECO:0007669"/>
    <property type="project" value="UniProtKB-KW"/>
</dbReference>
<dbReference type="PROSITE" id="PS50192">
    <property type="entry name" value="T_SNARE"/>
    <property type="match status" value="1"/>
</dbReference>
<dbReference type="GO" id="GO:0006935">
    <property type="term" value="P:chemotaxis"/>
    <property type="evidence" value="ECO:0007669"/>
    <property type="project" value="UniProtKB-KW"/>
</dbReference>
<reference evidence="16" key="1">
    <citation type="journal article" date="2014" name="Int. J. Syst. Evol. Microbiol.">
        <title>Complete genome sequence of Corynebacterium casei LMG S-19264T (=DSM 44701T), isolated from a smear-ripened cheese.</title>
        <authorList>
            <consortium name="US DOE Joint Genome Institute (JGI-PGF)"/>
            <person name="Walter F."/>
            <person name="Albersmeier A."/>
            <person name="Kalinowski J."/>
            <person name="Ruckert C."/>
        </authorList>
    </citation>
    <scope>NUCLEOTIDE SEQUENCE</scope>
    <source>
        <strain evidence="16">JCM 30804</strain>
    </source>
</reference>
<reference evidence="16" key="2">
    <citation type="submission" date="2020-09" db="EMBL/GenBank/DDBJ databases">
        <authorList>
            <person name="Sun Q."/>
            <person name="Ohkuma M."/>
        </authorList>
    </citation>
    <scope>NUCLEOTIDE SEQUENCE</scope>
    <source>
        <strain evidence="16">JCM 30804</strain>
    </source>
</reference>
<dbReference type="SUPFAM" id="SSF58104">
    <property type="entry name" value="Methyl-accepting chemotaxis protein (MCP) signaling domain"/>
    <property type="match status" value="1"/>
</dbReference>
<dbReference type="InterPro" id="IPR003660">
    <property type="entry name" value="HAMP_dom"/>
</dbReference>
<dbReference type="SMART" id="SM00304">
    <property type="entry name" value="HAMP"/>
    <property type="match status" value="1"/>
</dbReference>
<dbReference type="CDD" id="cd12912">
    <property type="entry name" value="PDC2_MCP_like"/>
    <property type="match status" value="1"/>
</dbReference>
<organism evidence="16 17">
    <name type="scientific">Shewanella gelidii</name>
    <dbReference type="NCBI Taxonomy" id="1642821"/>
    <lineage>
        <taxon>Bacteria</taxon>
        <taxon>Pseudomonadati</taxon>
        <taxon>Pseudomonadota</taxon>
        <taxon>Gammaproteobacteria</taxon>
        <taxon>Alteromonadales</taxon>
        <taxon>Shewanellaceae</taxon>
        <taxon>Shewanella</taxon>
    </lineage>
</organism>
<evidence type="ECO:0000256" key="5">
    <source>
        <dbReference type="ARBA" id="ARBA00022519"/>
    </source>
</evidence>
<dbReference type="EMBL" id="BMPZ01000004">
    <property type="protein sequence ID" value="GGI82246.1"/>
    <property type="molecule type" value="Genomic_DNA"/>
</dbReference>
<dbReference type="Gene3D" id="1.10.287.950">
    <property type="entry name" value="Methyl-accepting chemotaxis protein"/>
    <property type="match status" value="1"/>
</dbReference>
<sequence length="636" mass="68735">MKPFSALSIKNRLVLAMLLAVVVSTSVVALVGHTKSKELLVDRLQQSDLPNLVQRVRNAVNGEISEMQVLTQSIATNPYILNWVNNGFPADEEATLVDFLGRVAKANGLSNASFADKQSNKYWNQDGFLRELQNDNADGWFFAFKNSGNAESASTYTYPNGNVDVFVNFQQLNGQGVSGVSKSFNEMVRYLSGFKIEETGFVYLVDGSGLVKIHKDKSISEKQNISALYEGVNTSALLGKQEFAFGATDDQIIATSFIPNLGWYVVAEVPKQELYIGLNNAENYMLMTFLIVTIIFVVISLILANNLVRPLNHMAEAFEELGKGEGDLTSRIDESGAEEISRLAKGFNVFVAKIQTVVQDVATTAKDVTAASENVYQDAENSRVMSDRQRDEAHQVSVAINEMGSTIAEIANNAGVAAQTTNEANEMALNAQGVVRESNTTINQMAENMESVSTNIEVLAEKSISISSVLDVIRGISEQTNLLALNAAIEAARAGEQGRGFAVVADEVRGLAKRTSDSTDEIHAMITELQDGAKTAVASVQQGREHAELGVQAAVKTNQALEEIVGNVQHISDLNTQVATATEEQSAVIGEINIHVVNISDSTDKSAEGASSIAKSSDSLKSMAQTLDELVNRFKL</sequence>
<proteinExistence type="inferred from homology"/>
<keyword evidence="9 11" id="KW-0807">Transducer</keyword>
<evidence type="ECO:0000256" key="9">
    <source>
        <dbReference type="ARBA" id="ARBA00023224"/>
    </source>
</evidence>
<feature type="transmembrane region" description="Helical" evidence="12">
    <location>
        <begin position="284"/>
        <end position="304"/>
    </location>
</feature>
<dbReference type="Gene3D" id="3.30.450.20">
    <property type="entry name" value="PAS domain"/>
    <property type="match status" value="1"/>
</dbReference>
<protein>
    <submittedName>
        <fullName evidence="16">Methyl-accepting chemotaxis protein</fullName>
    </submittedName>
</protein>
<dbReference type="InterPro" id="IPR000727">
    <property type="entry name" value="T_SNARE_dom"/>
</dbReference>
<dbReference type="CDD" id="cd06225">
    <property type="entry name" value="HAMP"/>
    <property type="match status" value="1"/>
</dbReference>
<dbReference type="SMART" id="SM00283">
    <property type="entry name" value="MA"/>
    <property type="match status" value="1"/>
</dbReference>
<dbReference type="Proteomes" id="UP000613743">
    <property type="component" value="Unassembled WGS sequence"/>
</dbReference>
<keyword evidence="8 12" id="KW-0472">Membrane</keyword>
<evidence type="ECO:0000256" key="2">
    <source>
        <dbReference type="ARBA" id="ARBA00022475"/>
    </source>
</evidence>
<dbReference type="GO" id="GO:0005886">
    <property type="term" value="C:plasma membrane"/>
    <property type="evidence" value="ECO:0007669"/>
    <property type="project" value="UniProtKB-SubCell"/>
</dbReference>
<evidence type="ECO:0000313" key="16">
    <source>
        <dbReference type="EMBL" id="GGI82246.1"/>
    </source>
</evidence>